<dbReference type="Proteomes" id="UP000749311">
    <property type="component" value="Unassembled WGS sequence"/>
</dbReference>
<comment type="caution">
    <text evidence="2">The sequence shown here is derived from an EMBL/GenBank/DDBJ whole genome shotgun (WGS) entry which is preliminary data.</text>
</comment>
<organism evidence="2 3">
    <name type="scientific">Brooklawnia cerclae</name>
    <dbReference type="NCBI Taxonomy" id="349934"/>
    <lineage>
        <taxon>Bacteria</taxon>
        <taxon>Bacillati</taxon>
        <taxon>Actinomycetota</taxon>
        <taxon>Actinomycetes</taxon>
        <taxon>Propionibacteriales</taxon>
        <taxon>Propionibacteriaceae</taxon>
        <taxon>Brooklawnia</taxon>
    </lineage>
</organism>
<accession>A0ABX0SJX5</accession>
<evidence type="ECO:0000313" key="2">
    <source>
        <dbReference type="EMBL" id="NIH57052.1"/>
    </source>
</evidence>
<dbReference type="RefSeq" id="WP_167166460.1">
    <property type="nucleotide sequence ID" value="NZ_BAAAOO010000011.1"/>
</dbReference>
<evidence type="ECO:0008006" key="4">
    <source>
        <dbReference type="Google" id="ProtNLM"/>
    </source>
</evidence>
<feature type="region of interest" description="Disordered" evidence="1">
    <location>
        <begin position="1"/>
        <end position="45"/>
    </location>
</feature>
<dbReference type="EMBL" id="JAAMOZ010000001">
    <property type="protein sequence ID" value="NIH57052.1"/>
    <property type="molecule type" value="Genomic_DNA"/>
</dbReference>
<proteinExistence type="predicted"/>
<reference evidence="2 3" key="1">
    <citation type="submission" date="2020-02" db="EMBL/GenBank/DDBJ databases">
        <title>Sequencing the genomes of 1000 actinobacteria strains.</title>
        <authorList>
            <person name="Klenk H.-P."/>
        </authorList>
    </citation>
    <scope>NUCLEOTIDE SEQUENCE [LARGE SCALE GENOMIC DNA]</scope>
    <source>
        <strain evidence="2 3">DSM 19609</strain>
    </source>
</reference>
<evidence type="ECO:0000313" key="3">
    <source>
        <dbReference type="Proteomes" id="UP000749311"/>
    </source>
</evidence>
<keyword evidence="3" id="KW-1185">Reference proteome</keyword>
<evidence type="ECO:0000256" key="1">
    <source>
        <dbReference type="SAM" id="MobiDB-lite"/>
    </source>
</evidence>
<name>A0ABX0SJX5_9ACTN</name>
<protein>
    <recommendedName>
        <fullName evidence="4">Transcriptional regulator, AbiEi antitoxin, Type IV TA system</fullName>
    </recommendedName>
</protein>
<sequence length="371" mass="40804">MKSVVADKISSATTDFARKNRGLASSRRSGPAEAGQGPSQADNTMCGTDNTEACGQPRSRVICCDGSDMDTFRYSELVAQGMEEPAIRKSVRNGELTRVRHGGFVSGTVPDTPEQRHLALLETTRSLLKDDTVISYGTAAILWGLPVPPSQLDRIHVTRNRNAGGTIERWAHTHCQPLADLDVVEHNGILTTSLARTAVDVSRRLPRDAALAVMDAAWRQAGTPDALAEQVSAASHKKGVATARWALAHANPLAESPGESRSRYWMIAAGLPLPLLQFEVQDASGRVLGRADFAWPDHRVLGEFDGRIKYDRLVPDGGTAADIVMKEKVRENLFRAEGWWVYRWIWDNLRDGRAFARGLARFLDQRPTFRG</sequence>
<gene>
    <name evidence="2" type="ORF">FB473_001697</name>
</gene>